<organism evidence="2 3">
    <name type="scientific">Prosthecochloris aestuarii (strain DSM 271 / SK 413)</name>
    <dbReference type="NCBI Taxonomy" id="290512"/>
    <lineage>
        <taxon>Bacteria</taxon>
        <taxon>Pseudomonadati</taxon>
        <taxon>Chlorobiota</taxon>
        <taxon>Chlorobiia</taxon>
        <taxon>Chlorobiales</taxon>
        <taxon>Chlorobiaceae</taxon>
        <taxon>Prosthecochloris</taxon>
    </lineage>
</organism>
<keyword evidence="3" id="KW-1185">Reference proteome</keyword>
<accession>B4S778</accession>
<proteinExistence type="predicted"/>
<dbReference type="STRING" id="290512.Paes_0870"/>
<dbReference type="NCBIfam" id="TIGR02145">
    <property type="entry name" value="Fib_succ_major"/>
    <property type="match status" value="1"/>
</dbReference>
<protein>
    <submittedName>
        <fullName evidence="2">Major paralogous domain protein</fullName>
    </submittedName>
</protein>
<dbReference type="InterPro" id="IPR011871">
    <property type="entry name" value="Fib_succ_major"/>
</dbReference>
<dbReference type="HOGENOM" id="CLU_042629_0_0_10"/>
<dbReference type="AlphaFoldDB" id="B4S778"/>
<dbReference type="Proteomes" id="UP000002725">
    <property type="component" value="Chromosome"/>
</dbReference>
<gene>
    <name evidence="2" type="ordered locus">Paes_0870</name>
</gene>
<evidence type="ECO:0000313" key="3">
    <source>
        <dbReference type="Proteomes" id="UP000002725"/>
    </source>
</evidence>
<dbReference type="eggNOG" id="COG1680">
    <property type="taxonomic scope" value="Bacteria"/>
</dbReference>
<sequence>MYSSVAERFSPKSFNRYLYNVIMVMQDQSALEFPSIVIGSQEWMTSNLSVTHYRNGDPLAQSLSFEEWRGVSSGATCSYEKDNRHDRVFGRLYNWHAVNDSRGLAPEGWRIAEDSDWQELIDFLGGHDIAGGALKEKGTAIWKGPNTGASNSSGFAAIPAGFRSLYGDFRHQGLYGYYWSATQSRSNCAWIRVFGYFDSRVLRTGGALGSGYSVRCIKA</sequence>
<name>B4S778_PROA2</name>
<feature type="domain" description="Fibrobacter succinogenes major paralogous" evidence="1">
    <location>
        <begin position="37"/>
        <end position="218"/>
    </location>
</feature>
<dbReference type="EMBL" id="CP001108">
    <property type="protein sequence ID" value="ACF45915.1"/>
    <property type="molecule type" value="Genomic_DNA"/>
</dbReference>
<dbReference type="KEGG" id="paa:Paes_0870"/>
<dbReference type="Pfam" id="PF09603">
    <property type="entry name" value="Fib_succ_major"/>
    <property type="match status" value="1"/>
</dbReference>
<reference evidence="2" key="1">
    <citation type="submission" date="2008-06" db="EMBL/GenBank/DDBJ databases">
        <title>Complete sequence of chromosome of Prosthecochloris aestuarii DSM 271.</title>
        <authorList>
            <consortium name="US DOE Joint Genome Institute"/>
            <person name="Lucas S."/>
            <person name="Copeland A."/>
            <person name="Lapidus A."/>
            <person name="Glavina del Rio T."/>
            <person name="Dalin E."/>
            <person name="Tice H."/>
            <person name="Bruce D."/>
            <person name="Goodwin L."/>
            <person name="Pitluck S."/>
            <person name="Schmutz J."/>
            <person name="Larimer F."/>
            <person name="Land M."/>
            <person name="Hauser L."/>
            <person name="Kyrpides N."/>
            <person name="Anderson I."/>
            <person name="Liu Z."/>
            <person name="Li T."/>
            <person name="Zhao F."/>
            <person name="Overmann J."/>
            <person name="Bryant D.A."/>
            <person name="Richardson P."/>
        </authorList>
    </citation>
    <scope>NUCLEOTIDE SEQUENCE [LARGE SCALE GENOMIC DNA]</scope>
    <source>
        <strain evidence="2">DSM 271</strain>
    </source>
</reference>
<evidence type="ECO:0000259" key="1">
    <source>
        <dbReference type="Pfam" id="PF09603"/>
    </source>
</evidence>
<evidence type="ECO:0000313" key="2">
    <source>
        <dbReference type="EMBL" id="ACF45915.1"/>
    </source>
</evidence>